<evidence type="ECO:0000256" key="3">
    <source>
        <dbReference type="ARBA" id="ARBA00022801"/>
    </source>
</evidence>
<evidence type="ECO:0000259" key="8">
    <source>
        <dbReference type="PROSITE" id="PS50093"/>
    </source>
</evidence>
<dbReference type="Pfam" id="PF20009">
    <property type="entry name" value="GEVED"/>
    <property type="match status" value="1"/>
</dbReference>
<dbReference type="CDD" id="cd00146">
    <property type="entry name" value="PKD"/>
    <property type="match status" value="1"/>
</dbReference>
<dbReference type="Gene3D" id="4.10.1080.10">
    <property type="entry name" value="TSP type-3 repeat"/>
    <property type="match status" value="1"/>
</dbReference>
<dbReference type="InterPro" id="IPR013783">
    <property type="entry name" value="Ig-like_fold"/>
</dbReference>
<name>A0ABP7MTZ9_9GAMM</name>
<dbReference type="InterPro" id="IPR001570">
    <property type="entry name" value="Peptidase_M4_C_domain"/>
</dbReference>
<dbReference type="InterPro" id="IPR000601">
    <property type="entry name" value="PKD_dom"/>
</dbReference>
<evidence type="ECO:0000256" key="7">
    <source>
        <dbReference type="SAM" id="MobiDB-lite"/>
    </source>
</evidence>
<feature type="region of interest" description="Disordered" evidence="7">
    <location>
        <begin position="299"/>
        <end position="349"/>
    </location>
</feature>
<keyword evidence="6" id="KW-0865">Zymogen</keyword>
<keyword evidence="1" id="KW-0645">Protease</keyword>
<feature type="compositionally biased region" description="Acidic residues" evidence="7">
    <location>
        <begin position="336"/>
        <end position="346"/>
    </location>
</feature>
<dbReference type="SUPFAM" id="SSF103647">
    <property type="entry name" value="TSP type-3 repeat"/>
    <property type="match status" value="1"/>
</dbReference>
<keyword evidence="4" id="KW-0862">Zinc</keyword>
<dbReference type="RefSeq" id="WP_344799014.1">
    <property type="nucleotide sequence ID" value="NZ_BAABBN010000007.1"/>
</dbReference>
<dbReference type="InterPro" id="IPR013856">
    <property type="entry name" value="Peptidase_M4_domain"/>
</dbReference>
<keyword evidence="5" id="KW-0482">Metalloprotease</keyword>
<organism evidence="9 10">
    <name type="scientific">Litoribacillus peritrichatus</name>
    <dbReference type="NCBI Taxonomy" id="718191"/>
    <lineage>
        <taxon>Bacteria</taxon>
        <taxon>Pseudomonadati</taxon>
        <taxon>Pseudomonadota</taxon>
        <taxon>Gammaproteobacteria</taxon>
        <taxon>Oceanospirillales</taxon>
        <taxon>Oceanospirillaceae</taxon>
        <taxon>Litoribacillus</taxon>
    </lineage>
</organism>
<dbReference type="EMBL" id="BAABBN010000007">
    <property type="protein sequence ID" value="GAA3928632.1"/>
    <property type="molecule type" value="Genomic_DNA"/>
</dbReference>
<keyword evidence="3" id="KW-0378">Hydrolase</keyword>
<dbReference type="SMART" id="SM00089">
    <property type="entry name" value="PKD"/>
    <property type="match status" value="1"/>
</dbReference>
<evidence type="ECO:0000256" key="2">
    <source>
        <dbReference type="ARBA" id="ARBA00022723"/>
    </source>
</evidence>
<protein>
    <recommendedName>
        <fullName evidence="8">PKD domain-containing protein</fullName>
    </recommendedName>
</protein>
<dbReference type="Proteomes" id="UP001501565">
    <property type="component" value="Unassembled WGS sequence"/>
</dbReference>
<dbReference type="InterPro" id="IPR028974">
    <property type="entry name" value="TSP_type-3_rpt"/>
</dbReference>
<dbReference type="Pfam" id="PF18911">
    <property type="entry name" value="PKD_4"/>
    <property type="match status" value="1"/>
</dbReference>
<evidence type="ECO:0000256" key="6">
    <source>
        <dbReference type="ARBA" id="ARBA00023145"/>
    </source>
</evidence>
<dbReference type="InterPro" id="IPR050728">
    <property type="entry name" value="Zinc_Metalloprotease_M4"/>
</dbReference>
<keyword evidence="2" id="KW-0479">Metal-binding</keyword>
<dbReference type="SUPFAM" id="SSF49299">
    <property type="entry name" value="PKD domain"/>
    <property type="match status" value="1"/>
</dbReference>
<sequence>MLKFKPGVNQLLTVVAVSASLSACGGGGGGGSSDGGDQPAAVQTGQLIDSAIEGVAYQTGSLSGFTNTEGQFQYRAGERITFSIGGIQLNAGVEPVAGGILTPVELTSSDAPGEAKAINLMQLLQSLDDDGNPDNGIKITESVRNNAQNTTLDFNSPAFANEVINAVAELTEGTGVVVDPDDALSHFYETVMQLREDGNTNLPDTKGLVLPEFTQVAYIQPVSDEETGAIQTVLTLPPGSAKVTIQLDEGEEVNMDFSEDRKTWLHQYHLAAGADVDVVVRLKSKNGMLLGHHTQPLTGAVLDTDNDGVPDNQDAFPEDPNETQDSDQDGIGNNADTDDDNDDIADTSDRYPLDSNIVIWPVNDDGLSGALRDTHGDKLKVAGTLEIKAPKEASDIHSYEIFWADPDSEVIQGGVLKTLLVENASDKFLLMDLTEPLTMPDADSQLKLVANNTQGADLMSTMIRFHDFTGNVNVSGKGGNLITNWEYGVDRDHLSAYRENIAGTDYCYFDNGLVMVVDMKNEFDNRSEHTKDDVLYPAFNFDCSESLVNNQYTVYKQDQDTGEDIVSTYSALNDAFFYGKVTFDAFFKYLGRPPVDDKWRLRVHYGDEFGGVGAFWNGSYANFGDNKLFSYGNASLDIVAHELGHGFLFHNSQLSPDTADFTKDALTMHEAFSDMTGVAVKHFYTGQLDWLHGKEVDTPLLRDGSKIITHEGAIPSYFDYEQAGVNQYLRIGMLSYPFYLLTNQWGIERSYPLFLEAAQTCWQPNMSLPDGAQCVLDAATQLDEPQADVIEAFRAVKIKLYDEGSMAHFRFTPKKETISFNADSSVTTREITQWHWDFDDGSTSNEQHPVYEYAQGGIYNPTLTITDNQGQTDTFTRPIDVFSGYCPPVGISNADRVMSRVTINNQHVINSGDDPERYDYTQLIIPIEDANNISIKVEGENGNDNSIDWRMWLDANDDGIFDNSPGSSEIVHDSGSPQGSAYELETDIQIPVGSDPGPLRLRLAGQLSVTSSCNLQLKTTVDVLIQAE</sequence>
<dbReference type="Gene3D" id="1.10.390.10">
    <property type="entry name" value="Neutral Protease Domain 2"/>
    <property type="match status" value="1"/>
</dbReference>
<dbReference type="Gene3D" id="3.10.170.10">
    <property type="match status" value="1"/>
</dbReference>
<accession>A0ABP7MTZ9</accession>
<dbReference type="Pfam" id="PF01447">
    <property type="entry name" value="Peptidase_M4"/>
    <property type="match status" value="1"/>
</dbReference>
<dbReference type="InterPro" id="IPR045474">
    <property type="entry name" value="GEVED"/>
</dbReference>
<dbReference type="PANTHER" id="PTHR33794">
    <property type="entry name" value="BACILLOLYSIN"/>
    <property type="match status" value="1"/>
</dbReference>
<feature type="compositionally biased region" description="Acidic residues" evidence="7">
    <location>
        <begin position="316"/>
        <end position="328"/>
    </location>
</feature>
<dbReference type="PANTHER" id="PTHR33794:SF1">
    <property type="entry name" value="BACILLOLYSIN"/>
    <property type="match status" value="1"/>
</dbReference>
<comment type="caution">
    <text evidence="9">The sequence shown here is derived from an EMBL/GenBank/DDBJ whole genome shotgun (WGS) entry which is preliminary data.</text>
</comment>
<dbReference type="InterPro" id="IPR035986">
    <property type="entry name" value="PKD_dom_sf"/>
</dbReference>
<evidence type="ECO:0000256" key="5">
    <source>
        <dbReference type="ARBA" id="ARBA00023049"/>
    </source>
</evidence>
<dbReference type="Gene3D" id="2.60.40.10">
    <property type="entry name" value="Immunoglobulins"/>
    <property type="match status" value="1"/>
</dbReference>
<dbReference type="InterPro" id="IPR022409">
    <property type="entry name" value="PKD/Chitinase_dom"/>
</dbReference>
<dbReference type="PROSITE" id="PS51257">
    <property type="entry name" value="PROKAR_LIPOPROTEIN"/>
    <property type="match status" value="1"/>
</dbReference>
<keyword evidence="10" id="KW-1185">Reference proteome</keyword>
<feature type="domain" description="PKD" evidence="8">
    <location>
        <begin position="816"/>
        <end position="881"/>
    </location>
</feature>
<dbReference type="Pfam" id="PF02868">
    <property type="entry name" value="Peptidase_M4_C"/>
    <property type="match status" value="1"/>
</dbReference>
<gene>
    <name evidence="9" type="ORF">GCM10022277_26430</name>
</gene>
<reference evidence="10" key="1">
    <citation type="journal article" date="2019" name="Int. J. Syst. Evol. Microbiol.">
        <title>The Global Catalogue of Microorganisms (GCM) 10K type strain sequencing project: providing services to taxonomists for standard genome sequencing and annotation.</title>
        <authorList>
            <consortium name="The Broad Institute Genomics Platform"/>
            <consortium name="The Broad Institute Genome Sequencing Center for Infectious Disease"/>
            <person name="Wu L."/>
            <person name="Ma J."/>
        </authorList>
    </citation>
    <scope>NUCLEOTIDE SEQUENCE [LARGE SCALE GENOMIC DNA]</scope>
    <source>
        <strain evidence="10">JCM 17551</strain>
    </source>
</reference>
<evidence type="ECO:0000256" key="1">
    <source>
        <dbReference type="ARBA" id="ARBA00022670"/>
    </source>
</evidence>
<evidence type="ECO:0000313" key="9">
    <source>
        <dbReference type="EMBL" id="GAA3928632.1"/>
    </source>
</evidence>
<dbReference type="SUPFAM" id="SSF55486">
    <property type="entry name" value="Metalloproteases ('zincins'), catalytic domain"/>
    <property type="match status" value="1"/>
</dbReference>
<evidence type="ECO:0000313" key="10">
    <source>
        <dbReference type="Proteomes" id="UP001501565"/>
    </source>
</evidence>
<evidence type="ECO:0000256" key="4">
    <source>
        <dbReference type="ARBA" id="ARBA00022833"/>
    </source>
</evidence>
<proteinExistence type="predicted"/>
<dbReference type="InterPro" id="IPR027268">
    <property type="entry name" value="Peptidase_M4/M1_CTD_sf"/>
</dbReference>
<dbReference type="PROSITE" id="PS50093">
    <property type="entry name" value="PKD"/>
    <property type="match status" value="1"/>
</dbReference>